<evidence type="ECO:0000256" key="4">
    <source>
        <dbReference type="ARBA" id="ARBA00023136"/>
    </source>
</evidence>
<dbReference type="GO" id="GO:0015355">
    <property type="term" value="F:secondary active monocarboxylate transmembrane transporter activity"/>
    <property type="evidence" value="ECO:0007669"/>
    <property type="project" value="TreeGrafter"/>
</dbReference>
<feature type="transmembrane region" description="Helical" evidence="5">
    <location>
        <begin position="408"/>
        <end position="427"/>
    </location>
</feature>
<dbReference type="Pfam" id="PF01636">
    <property type="entry name" value="APH"/>
    <property type="match status" value="1"/>
</dbReference>
<dbReference type="SUPFAM" id="SSF56112">
    <property type="entry name" value="Protein kinase-like (PK-like)"/>
    <property type="match status" value="1"/>
</dbReference>
<dbReference type="InterPro" id="IPR020846">
    <property type="entry name" value="MFS_dom"/>
</dbReference>
<evidence type="ECO:0000256" key="1">
    <source>
        <dbReference type="ARBA" id="ARBA00004141"/>
    </source>
</evidence>
<gene>
    <name evidence="7" type="ORF">B0A49_00824</name>
</gene>
<dbReference type="PANTHER" id="PTHR23508:SF10">
    <property type="entry name" value="CARBOXYLIC ACID TRANSPORTER PROTEIN HOMOLOG"/>
    <property type="match status" value="1"/>
</dbReference>
<feature type="transmembrane region" description="Helical" evidence="5">
    <location>
        <begin position="529"/>
        <end position="547"/>
    </location>
</feature>
<dbReference type="InterPro" id="IPR005828">
    <property type="entry name" value="MFS_sugar_transport-like"/>
</dbReference>
<keyword evidence="8" id="KW-1185">Reference proteome</keyword>
<evidence type="ECO:0000259" key="6">
    <source>
        <dbReference type="PROSITE" id="PS50850"/>
    </source>
</evidence>
<dbReference type="Pfam" id="PF00083">
    <property type="entry name" value="Sugar_tr"/>
    <property type="match status" value="1"/>
</dbReference>
<evidence type="ECO:0000313" key="7">
    <source>
        <dbReference type="EMBL" id="TKA78792.1"/>
    </source>
</evidence>
<accession>A0A4U0XN55</accession>
<dbReference type="EMBL" id="NAJN01000127">
    <property type="protein sequence ID" value="TKA78792.1"/>
    <property type="molecule type" value="Genomic_DNA"/>
</dbReference>
<feature type="transmembrane region" description="Helical" evidence="5">
    <location>
        <begin position="498"/>
        <end position="517"/>
    </location>
</feature>
<dbReference type="Gene3D" id="3.30.200.20">
    <property type="entry name" value="Phosphorylase Kinase, domain 1"/>
    <property type="match status" value="1"/>
</dbReference>
<dbReference type="InterPro" id="IPR002575">
    <property type="entry name" value="Aminoglycoside_PTrfase"/>
</dbReference>
<dbReference type="PROSITE" id="PS50850">
    <property type="entry name" value="MFS"/>
    <property type="match status" value="1"/>
</dbReference>
<feature type="transmembrane region" description="Helical" evidence="5">
    <location>
        <begin position="439"/>
        <end position="462"/>
    </location>
</feature>
<dbReference type="Gene3D" id="1.20.1250.20">
    <property type="entry name" value="MFS general substrate transporter like domains"/>
    <property type="match status" value="2"/>
</dbReference>
<evidence type="ECO:0000256" key="2">
    <source>
        <dbReference type="ARBA" id="ARBA00022692"/>
    </source>
</evidence>
<keyword evidence="2 5" id="KW-0812">Transmembrane</keyword>
<name>A0A4U0XN55_9PEZI</name>
<feature type="transmembrane region" description="Helical" evidence="5">
    <location>
        <begin position="664"/>
        <end position="682"/>
    </location>
</feature>
<sequence length="852" mass="94869">MEGGFNKALLMTREDGTEVIAKIPCPNAGPAMYTTASEVAVLKYVKSHTTIPVPQVLAWSPDSANPIGTEYIIMEKVDGVQLFNKWGDMNGDRPLTIPAGNRLANFGIAQARREIWCIQHTELRDKRPIHRGTREDQISLLGTTIKILTILESHPRLLRSSKPVLWHKDLHMGNIFVSQDDPSKITGIIDWQSTSVSPMFLQVRWPVFLEPPDNYVRGLHEPALPDDFDQLSSNEKEKAEYDNIQAVLSKMYEMFSCAKSIDLRYAMNIPRVFRYEDWYTLQGIAMQVLDTDSEGWVPAEADWEETRAQNQALCEMFITKAAGEMPPETARRMWPFPTDDNTRPTSLRPPRNARAGNPIRILRQLDRHQWLMFVVGWIGWMWDAFDFFTVSLTITELAKEFKVKNSDVSWGLTVTLMLRSVGALIFGSISDRYGRKWPMIFNLGLFIILELASGFCTTLPQFLGVRSLYGIAMGGLFGPAAATALEDLPYEARGLLSGLFEQGYAIGYLLAAIFYRALVPTTSHGWRSLFWFGAGPPVLIIIFRLMLPETNYFQVMKAEREARHKADVLAAGGTESKSNSLCAFWRESSKALKQNWVLLIYMVVLMTGFNSCSHGSQDFYPTFLKDTVRMSATKTTVITVVGQIGALLGGTTIGYLSSVTGRRLTMMCAAIAGAAIVPAYVLPRNLSLIASVFFEQFFVGGIWGPIPVHLIELSPPALRSLIVGLTYQLGNLASSASATIQGVIGERYPLPPAANGTKRFAYGKVIGIFMGAVWVYLLLFLFLGPEMSQEEREVEAEAAMQFERLRAQGVSLTEIGASRAKGQNLAELETEFGHRNAKGDHEKGLVAAHIEG</sequence>
<proteinExistence type="predicted"/>
<evidence type="ECO:0000313" key="8">
    <source>
        <dbReference type="Proteomes" id="UP000308768"/>
    </source>
</evidence>
<comment type="caution">
    <text evidence="7">The sequence shown here is derived from an EMBL/GenBank/DDBJ whole genome shotgun (WGS) entry which is preliminary data.</text>
</comment>
<dbReference type="AlphaFoldDB" id="A0A4U0XN55"/>
<evidence type="ECO:0000256" key="3">
    <source>
        <dbReference type="ARBA" id="ARBA00022989"/>
    </source>
</evidence>
<feature type="transmembrane region" description="Helical" evidence="5">
    <location>
        <begin position="760"/>
        <end position="783"/>
    </location>
</feature>
<evidence type="ECO:0000256" key="5">
    <source>
        <dbReference type="SAM" id="Phobius"/>
    </source>
</evidence>
<dbReference type="GO" id="GO:0035879">
    <property type="term" value="P:plasma membrane lactate transport"/>
    <property type="evidence" value="ECO:0007669"/>
    <property type="project" value="TreeGrafter"/>
</dbReference>
<dbReference type="GO" id="GO:0005886">
    <property type="term" value="C:plasma membrane"/>
    <property type="evidence" value="ECO:0007669"/>
    <property type="project" value="TreeGrafter"/>
</dbReference>
<dbReference type="STRING" id="331657.A0A4U0XN55"/>
<keyword evidence="4 5" id="KW-0472">Membrane</keyword>
<feature type="transmembrane region" description="Helical" evidence="5">
    <location>
        <begin position="596"/>
        <end position="616"/>
    </location>
</feature>
<dbReference type="Proteomes" id="UP000308768">
    <property type="component" value="Unassembled WGS sequence"/>
</dbReference>
<dbReference type="Gene3D" id="3.90.1200.10">
    <property type="match status" value="1"/>
</dbReference>
<feature type="transmembrane region" description="Helical" evidence="5">
    <location>
        <begin position="468"/>
        <end position="486"/>
    </location>
</feature>
<keyword evidence="3 5" id="KW-1133">Transmembrane helix</keyword>
<dbReference type="CDD" id="cd17316">
    <property type="entry name" value="MFS_SV2_like"/>
    <property type="match status" value="1"/>
</dbReference>
<organism evidence="7 8">
    <name type="scientific">Cryomyces minteri</name>
    <dbReference type="NCBI Taxonomy" id="331657"/>
    <lineage>
        <taxon>Eukaryota</taxon>
        <taxon>Fungi</taxon>
        <taxon>Dikarya</taxon>
        <taxon>Ascomycota</taxon>
        <taxon>Pezizomycotina</taxon>
        <taxon>Dothideomycetes</taxon>
        <taxon>Dothideomycetes incertae sedis</taxon>
        <taxon>Cryomyces</taxon>
    </lineage>
</organism>
<dbReference type="InterPro" id="IPR036259">
    <property type="entry name" value="MFS_trans_sf"/>
</dbReference>
<protein>
    <recommendedName>
        <fullName evidence="6">Major facilitator superfamily (MFS) profile domain-containing protein</fullName>
    </recommendedName>
</protein>
<dbReference type="PANTHER" id="PTHR23508">
    <property type="entry name" value="CARBOXYLIC ACID TRANSPORTER PROTEIN HOMOLOG"/>
    <property type="match status" value="1"/>
</dbReference>
<feature type="transmembrane region" description="Helical" evidence="5">
    <location>
        <begin position="370"/>
        <end position="388"/>
    </location>
</feature>
<feature type="domain" description="Major facilitator superfamily (MFS) profile" evidence="6">
    <location>
        <begin position="372"/>
        <end position="788"/>
    </location>
</feature>
<feature type="transmembrane region" description="Helical" evidence="5">
    <location>
        <begin position="636"/>
        <end position="657"/>
    </location>
</feature>
<dbReference type="SUPFAM" id="SSF103473">
    <property type="entry name" value="MFS general substrate transporter"/>
    <property type="match status" value="1"/>
</dbReference>
<comment type="subcellular location">
    <subcellularLocation>
        <location evidence="1">Membrane</location>
        <topology evidence="1">Multi-pass membrane protein</topology>
    </subcellularLocation>
</comment>
<reference evidence="7 8" key="1">
    <citation type="submission" date="2017-03" db="EMBL/GenBank/DDBJ databases">
        <title>Genomes of endolithic fungi from Antarctica.</title>
        <authorList>
            <person name="Coleine C."/>
            <person name="Masonjones S."/>
            <person name="Stajich J.E."/>
        </authorList>
    </citation>
    <scope>NUCLEOTIDE SEQUENCE [LARGE SCALE GENOMIC DNA]</scope>
    <source>
        <strain evidence="7 8">CCFEE 5187</strain>
    </source>
</reference>
<dbReference type="OrthoDB" id="5296287at2759"/>
<feature type="transmembrane region" description="Helical" evidence="5">
    <location>
        <begin position="688"/>
        <end position="706"/>
    </location>
</feature>
<dbReference type="InterPro" id="IPR011009">
    <property type="entry name" value="Kinase-like_dom_sf"/>
</dbReference>